<reference evidence="1" key="1">
    <citation type="submission" date="2020-11" db="EMBL/GenBank/DDBJ databases">
        <authorList>
            <consortium name="DOE Joint Genome Institute"/>
            <person name="Ahrendt S."/>
            <person name="Riley R."/>
            <person name="Andreopoulos W."/>
            <person name="Labutti K."/>
            <person name="Pangilinan J."/>
            <person name="Ruiz-Duenas F.J."/>
            <person name="Barrasa J.M."/>
            <person name="Sanchez-Garcia M."/>
            <person name="Camarero S."/>
            <person name="Miyauchi S."/>
            <person name="Serrano A."/>
            <person name="Linde D."/>
            <person name="Babiker R."/>
            <person name="Drula E."/>
            <person name="Ayuso-Fernandez I."/>
            <person name="Pacheco R."/>
            <person name="Padilla G."/>
            <person name="Ferreira P."/>
            <person name="Barriuso J."/>
            <person name="Kellner H."/>
            <person name="Castanera R."/>
            <person name="Alfaro M."/>
            <person name="Ramirez L."/>
            <person name="Pisabarro A.G."/>
            <person name="Kuo A."/>
            <person name="Tritt A."/>
            <person name="Lipzen A."/>
            <person name="He G."/>
            <person name="Yan M."/>
            <person name="Ng V."/>
            <person name="Cullen D."/>
            <person name="Martin F."/>
            <person name="Rosso M.-N."/>
            <person name="Henrissat B."/>
            <person name="Hibbett D."/>
            <person name="Martinez A.T."/>
            <person name="Grigoriev I.V."/>
        </authorList>
    </citation>
    <scope>NUCLEOTIDE SEQUENCE</scope>
    <source>
        <strain evidence="1">ATCC 90797</strain>
    </source>
</reference>
<proteinExistence type="predicted"/>
<dbReference type="EMBL" id="MU154727">
    <property type="protein sequence ID" value="KAF9488176.1"/>
    <property type="molecule type" value="Genomic_DNA"/>
</dbReference>
<accession>A0A9P5ZLV0</accession>
<protein>
    <submittedName>
        <fullName evidence="1">Uncharacterized protein</fullName>
    </submittedName>
</protein>
<dbReference type="OrthoDB" id="3268967at2759"/>
<comment type="caution">
    <text evidence="1">The sequence shown here is derived from an EMBL/GenBank/DDBJ whole genome shotgun (WGS) entry which is preliminary data.</text>
</comment>
<organism evidence="1 2">
    <name type="scientific">Pleurotus eryngii</name>
    <name type="common">Boletus of the steppes</name>
    <dbReference type="NCBI Taxonomy" id="5323"/>
    <lineage>
        <taxon>Eukaryota</taxon>
        <taxon>Fungi</taxon>
        <taxon>Dikarya</taxon>
        <taxon>Basidiomycota</taxon>
        <taxon>Agaricomycotina</taxon>
        <taxon>Agaricomycetes</taxon>
        <taxon>Agaricomycetidae</taxon>
        <taxon>Agaricales</taxon>
        <taxon>Pleurotineae</taxon>
        <taxon>Pleurotaceae</taxon>
        <taxon>Pleurotus</taxon>
    </lineage>
</organism>
<gene>
    <name evidence="1" type="ORF">BDN71DRAFT_1436311</name>
</gene>
<keyword evidence="2" id="KW-1185">Reference proteome</keyword>
<name>A0A9P5ZLV0_PLEER</name>
<dbReference type="Proteomes" id="UP000807025">
    <property type="component" value="Unassembled WGS sequence"/>
</dbReference>
<evidence type="ECO:0000313" key="2">
    <source>
        <dbReference type="Proteomes" id="UP000807025"/>
    </source>
</evidence>
<evidence type="ECO:0000313" key="1">
    <source>
        <dbReference type="EMBL" id="KAF9488176.1"/>
    </source>
</evidence>
<dbReference type="AlphaFoldDB" id="A0A9P5ZLV0"/>
<sequence length="155" mass="18272">MGNKAVITQSVPNRPPTLSEGNVDPALLWDWFVKCENFLQHKRPILPEMDWDTYKAQMYSLFLASNWIHTTHMEILRLHQPLSKVFIDFAFDVMGKNNLLARTDSFMNDEYMRETLEAAMEQDLSRECNREGTHLITDFQKWLDEVKHLDEQHCA</sequence>